<gene>
    <name evidence="2" type="ORF">g.42348</name>
    <name evidence="3" type="ORF">g.42349</name>
</gene>
<feature type="region of interest" description="Disordered" evidence="1">
    <location>
        <begin position="1"/>
        <end position="369"/>
    </location>
</feature>
<feature type="compositionally biased region" description="Basic residues" evidence="1">
    <location>
        <begin position="256"/>
        <end position="266"/>
    </location>
</feature>
<accession>A0A1B6EIB0</accession>
<feature type="compositionally biased region" description="Low complexity" evidence="1">
    <location>
        <begin position="36"/>
        <end position="45"/>
    </location>
</feature>
<organism evidence="2">
    <name type="scientific">Cuerna arida</name>
    <dbReference type="NCBI Taxonomy" id="1464854"/>
    <lineage>
        <taxon>Eukaryota</taxon>
        <taxon>Metazoa</taxon>
        <taxon>Ecdysozoa</taxon>
        <taxon>Arthropoda</taxon>
        <taxon>Hexapoda</taxon>
        <taxon>Insecta</taxon>
        <taxon>Pterygota</taxon>
        <taxon>Neoptera</taxon>
        <taxon>Paraneoptera</taxon>
        <taxon>Hemiptera</taxon>
        <taxon>Auchenorrhyncha</taxon>
        <taxon>Membracoidea</taxon>
        <taxon>Cicadellidae</taxon>
        <taxon>Cicadellinae</taxon>
        <taxon>Proconiini</taxon>
        <taxon>Cuerna</taxon>
    </lineage>
</organism>
<feature type="compositionally biased region" description="Low complexity" evidence="1">
    <location>
        <begin position="353"/>
        <end position="369"/>
    </location>
</feature>
<evidence type="ECO:0000256" key="1">
    <source>
        <dbReference type="SAM" id="MobiDB-lite"/>
    </source>
</evidence>
<feature type="compositionally biased region" description="Low complexity" evidence="1">
    <location>
        <begin position="297"/>
        <end position="306"/>
    </location>
</feature>
<name>A0A1B6EIB0_9HEMI</name>
<protein>
    <submittedName>
        <fullName evidence="2">Uncharacterized protein</fullName>
    </submittedName>
</protein>
<dbReference type="EMBL" id="GECZ01032138">
    <property type="protein sequence ID" value="JAS37631.1"/>
    <property type="molecule type" value="Transcribed_RNA"/>
</dbReference>
<evidence type="ECO:0000313" key="2">
    <source>
        <dbReference type="EMBL" id="JAS37631.1"/>
    </source>
</evidence>
<dbReference type="AlphaFoldDB" id="A0A1B6EIB0"/>
<proteinExistence type="predicted"/>
<feature type="compositionally biased region" description="Low complexity" evidence="1">
    <location>
        <begin position="336"/>
        <end position="345"/>
    </location>
</feature>
<evidence type="ECO:0000313" key="3">
    <source>
        <dbReference type="EMBL" id="JAS62268.1"/>
    </source>
</evidence>
<feature type="compositionally biased region" description="Low complexity" evidence="1">
    <location>
        <begin position="80"/>
        <end position="89"/>
    </location>
</feature>
<feature type="compositionally biased region" description="Low complexity" evidence="1">
    <location>
        <begin position="107"/>
        <end position="138"/>
    </location>
</feature>
<sequence length="369" mass="38534">TTTTTTTTTPEPPPSPAPGRGRYRGGVGSRNKFRNSASATTTTTEAPEEASTKRAKFSPSRNRENGQVSAYGRRGSKTTPSPDQPSSSSGNVESTPRSTGRGRYRGGSRNSGQTTSTTTEATSSSSAASGFSRPSFGSDRYNLRRRGGARVTTTAAPPVVEAEDSEAGADDSAAVSSTAKPTRPRISIGGVRPLRPGPRINIGGRGRIGVPSTTAAPAPVTEETSTPQQPEPSEQPEPEQTAETTTSAPADALTRLRNRPRLHVGAKVKPVPTQGSPTNRRALVSGLLPRRRPNGVTEPSTEATSTEETKIEEEPENAETVPTTASTTEAVPVQDSGSRLSSLIGGRRRLPGRRPGLLPRPASPAVAEE</sequence>
<feature type="compositionally biased region" description="Low complexity" evidence="1">
    <location>
        <begin position="192"/>
        <end position="228"/>
    </location>
</feature>
<reference evidence="2" key="1">
    <citation type="submission" date="2015-11" db="EMBL/GenBank/DDBJ databases">
        <title>De novo transcriptome assembly of four potential Pierce s Disease insect vectors from Arizona vineyards.</title>
        <authorList>
            <person name="Tassone E.E."/>
        </authorList>
    </citation>
    <scope>NUCLEOTIDE SEQUENCE</scope>
</reference>
<feature type="non-terminal residue" evidence="2">
    <location>
        <position position="1"/>
    </location>
</feature>
<feature type="compositionally biased region" description="Low complexity" evidence="1">
    <location>
        <begin position="236"/>
        <end position="250"/>
    </location>
</feature>
<dbReference type="EMBL" id="GECZ01007501">
    <property type="protein sequence ID" value="JAS62268.1"/>
    <property type="molecule type" value="Transcribed_RNA"/>
</dbReference>
<feature type="compositionally biased region" description="Low complexity" evidence="1">
    <location>
        <begin position="149"/>
        <end position="160"/>
    </location>
</feature>